<keyword evidence="3" id="KW-1185">Reference proteome</keyword>
<dbReference type="Proteomes" id="UP000282454">
    <property type="component" value="Unassembled WGS sequence"/>
</dbReference>
<accession>A0A421B8D1</accession>
<comment type="caution">
    <text evidence="2">The sequence shown here is derived from an EMBL/GenBank/DDBJ whole genome shotgun (WGS) entry which is preliminary data.</text>
</comment>
<dbReference type="Gene3D" id="3.40.1190.20">
    <property type="match status" value="1"/>
</dbReference>
<dbReference type="InterPro" id="IPR011611">
    <property type="entry name" value="PfkB_dom"/>
</dbReference>
<dbReference type="EMBL" id="RCDD01000001">
    <property type="protein sequence ID" value="RLK60515.1"/>
    <property type="molecule type" value="Genomic_DNA"/>
</dbReference>
<evidence type="ECO:0000313" key="3">
    <source>
        <dbReference type="Proteomes" id="UP000282454"/>
    </source>
</evidence>
<evidence type="ECO:0000313" key="2">
    <source>
        <dbReference type="EMBL" id="RLK60515.1"/>
    </source>
</evidence>
<dbReference type="InterPro" id="IPR029056">
    <property type="entry name" value="Ribokinase-like"/>
</dbReference>
<dbReference type="Pfam" id="PF00294">
    <property type="entry name" value="PfkB"/>
    <property type="match status" value="1"/>
</dbReference>
<evidence type="ECO:0000259" key="1">
    <source>
        <dbReference type="Pfam" id="PF00294"/>
    </source>
</evidence>
<gene>
    <name evidence="2" type="ORF">CLV68_1021</name>
</gene>
<feature type="domain" description="Carbohydrate kinase PfkB" evidence="1">
    <location>
        <begin position="32"/>
        <end position="102"/>
    </location>
</feature>
<reference evidence="2 3" key="1">
    <citation type="submission" date="2018-10" db="EMBL/GenBank/DDBJ databases">
        <title>Genomic Encyclopedia of Archaeal and Bacterial Type Strains, Phase II (KMG-II): from individual species to whole genera.</title>
        <authorList>
            <person name="Goeker M."/>
        </authorList>
    </citation>
    <scope>NUCLEOTIDE SEQUENCE [LARGE SCALE GENOMIC DNA]</scope>
    <source>
        <strain evidence="2 3">DSM 45657</strain>
    </source>
</reference>
<keyword evidence="2" id="KW-0418">Kinase</keyword>
<dbReference type="AlphaFoldDB" id="A0A421B8D1"/>
<proteinExistence type="predicted"/>
<organism evidence="2 3">
    <name type="scientific">Actinokineospora cianjurensis</name>
    <dbReference type="NCBI Taxonomy" id="585224"/>
    <lineage>
        <taxon>Bacteria</taxon>
        <taxon>Bacillati</taxon>
        <taxon>Actinomycetota</taxon>
        <taxon>Actinomycetes</taxon>
        <taxon>Pseudonocardiales</taxon>
        <taxon>Pseudonocardiaceae</taxon>
        <taxon>Actinokineospora</taxon>
    </lineage>
</organism>
<dbReference type="SUPFAM" id="SSF53613">
    <property type="entry name" value="Ribokinase-like"/>
    <property type="match status" value="1"/>
</dbReference>
<protein>
    <submittedName>
        <fullName evidence="2">Sugar/nucleoside kinase (Ribokinase family)</fullName>
    </submittedName>
</protein>
<name>A0A421B8D1_9PSEU</name>
<dbReference type="GO" id="GO:0016301">
    <property type="term" value="F:kinase activity"/>
    <property type="evidence" value="ECO:0007669"/>
    <property type="project" value="UniProtKB-KW"/>
</dbReference>
<sequence length="309" mass="32261">MTAKIAVAGVVTAGAACLVPSFPVPLVSSRRLAGGVHFRLSGTGYTVAKTAALLGSQVAFATYVGSDLLGAMAAQDLRERGLYGPGVQVCAEQPRSVTLFDSTGVRSGTTDLRGTPGLGYPVPVFDDMLDGCALAVLSNIAFTRPLIRAAAARGVPFITDTHVVDTVDSRHNREWMASAHVVASSHEGLPHGPVAWVEDMWRTHRTPVVVVGCGADGSVIGLRDRRRIWQVAAVTPRGIRYQSGAGDTLVGSFAHHYATTGDAVTALRHAVLGAGWAIGGDPDSERSPTAAVLEELVAALGLPAVRRLR</sequence>
<dbReference type="PROSITE" id="PS51257">
    <property type="entry name" value="PROKAR_LIPOPROTEIN"/>
    <property type="match status" value="1"/>
</dbReference>
<keyword evidence="2" id="KW-0808">Transferase</keyword>